<organism evidence="6 7">
    <name type="scientific">Aeromicrobium ginsengisoli</name>
    <dbReference type="NCBI Taxonomy" id="363867"/>
    <lineage>
        <taxon>Bacteria</taxon>
        <taxon>Bacillati</taxon>
        <taxon>Actinomycetota</taxon>
        <taxon>Actinomycetes</taxon>
        <taxon>Propionibacteriales</taxon>
        <taxon>Nocardioidaceae</taxon>
        <taxon>Aeromicrobium</taxon>
    </lineage>
</organism>
<dbReference type="Gene3D" id="3.30.420.10">
    <property type="entry name" value="Ribonuclease H-like superfamily/Ribonuclease H"/>
    <property type="match status" value="1"/>
</dbReference>
<dbReference type="OrthoDB" id="5296884at2"/>
<dbReference type="GO" id="GO:0016791">
    <property type="term" value="F:phosphatase activity"/>
    <property type="evidence" value="ECO:0007669"/>
    <property type="project" value="TreeGrafter"/>
</dbReference>
<feature type="binding site" evidence="3">
    <location>
        <position position="226"/>
    </location>
    <ligand>
        <name>substrate</name>
    </ligand>
</feature>
<comment type="caution">
    <text evidence="6">The sequence shown here is derived from an EMBL/GenBank/DDBJ whole genome shotgun (WGS) entry which is preliminary data.</text>
</comment>
<feature type="domain" description="RNase H type-1" evidence="5">
    <location>
        <begin position="1"/>
        <end position="138"/>
    </location>
</feature>
<dbReference type="SUPFAM" id="SSF53254">
    <property type="entry name" value="Phosphoglycerate mutase-like"/>
    <property type="match status" value="1"/>
</dbReference>
<dbReference type="InterPro" id="IPR050275">
    <property type="entry name" value="PGM_Phosphatase"/>
</dbReference>
<dbReference type="InterPro" id="IPR013078">
    <property type="entry name" value="His_Pase_superF_clade-1"/>
</dbReference>
<evidence type="ECO:0000256" key="2">
    <source>
        <dbReference type="PIRSR" id="PIRSR613078-1"/>
    </source>
</evidence>
<dbReference type="NCBIfam" id="NF005567">
    <property type="entry name" value="PRK07238.1"/>
    <property type="match status" value="1"/>
</dbReference>
<evidence type="ECO:0000313" key="7">
    <source>
        <dbReference type="Proteomes" id="UP000380867"/>
    </source>
</evidence>
<dbReference type="Gene3D" id="3.40.50.1240">
    <property type="entry name" value="Phosphoglycerate mutase-like"/>
    <property type="match status" value="1"/>
</dbReference>
<feature type="active site" description="Proton donor/acceptor" evidence="2">
    <location>
        <position position="250"/>
    </location>
</feature>
<evidence type="ECO:0000256" key="4">
    <source>
        <dbReference type="SAM" id="MobiDB-lite"/>
    </source>
</evidence>
<gene>
    <name evidence="6" type="ORF">ESP70_003455</name>
</gene>
<evidence type="ECO:0000259" key="5">
    <source>
        <dbReference type="PROSITE" id="PS50879"/>
    </source>
</evidence>
<accession>A0A5M4FI23</accession>
<dbReference type="Proteomes" id="UP000380867">
    <property type="component" value="Unassembled WGS sequence"/>
</dbReference>
<evidence type="ECO:0000313" key="6">
    <source>
        <dbReference type="EMBL" id="KAA1399826.1"/>
    </source>
</evidence>
<feature type="region of interest" description="Disordered" evidence="4">
    <location>
        <begin position="1"/>
        <end position="20"/>
    </location>
</feature>
<dbReference type="AlphaFoldDB" id="A0A5M4FI23"/>
<dbReference type="PANTHER" id="PTHR48100">
    <property type="entry name" value="BROAD-SPECIFICITY PHOSPHATASE YOR283W-RELATED"/>
    <property type="match status" value="1"/>
</dbReference>
<dbReference type="InterPro" id="IPR029033">
    <property type="entry name" value="His_PPase_superfam"/>
</dbReference>
<dbReference type="EMBL" id="SDPQ02000001">
    <property type="protein sequence ID" value="KAA1399826.1"/>
    <property type="molecule type" value="Genomic_DNA"/>
</dbReference>
<dbReference type="GO" id="GO:0005737">
    <property type="term" value="C:cytoplasm"/>
    <property type="evidence" value="ECO:0007669"/>
    <property type="project" value="TreeGrafter"/>
</dbReference>
<name>A0A5M4FI23_9ACTN</name>
<dbReference type="PROSITE" id="PS50879">
    <property type="entry name" value="RNASE_H_1"/>
    <property type="match status" value="1"/>
</dbReference>
<dbReference type="PANTHER" id="PTHR48100:SF1">
    <property type="entry name" value="HISTIDINE PHOSPHATASE FAMILY PROTEIN-RELATED"/>
    <property type="match status" value="1"/>
</dbReference>
<dbReference type="InterPro" id="IPR002156">
    <property type="entry name" value="RNaseH_domain"/>
</dbReference>
<dbReference type="GO" id="GO:0004523">
    <property type="term" value="F:RNA-DNA hybrid ribonuclease activity"/>
    <property type="evidence" value="ECO:0007669"/>
    <property type="project" value="InterPro"/>
</dbReference>
<reference evidence="6" key="1">
    <citation type="submission" date="2019-09" db="EMBL/GenBank/DDBJ databases">
        <authorList>
            <person name="Li J."/>
        </authorList>
    </citation>
    <scope>NUCLEOTIDE SEQUENCE [LARGE SCALE GENOMIC DNA]</scope>
    <source>
        <strain evidence="6">JCM 14732</strain>
    </source>
</reference>
<dbReference type="SMART" id="SM00855">
    <property type="entry name" value="PGAM"/>
    <property type="match status" value="1"/>
</dbReference>
<dbReference type="InterPro" id="IPR012337">
    <property type="entry name" value="RNaseH-like_sf"/>
</dbReference>
<dbReference type="Pfam" id="PF13456">
    <property type="entry name" value="RVT_3"/>
    <property type="match status" value="1"/>
</dbReference>
<dbReference type="InterPro" id="IPR014636">
    <property type="entry name" value="RNaseH/PGlycerate_mutase"/>
</dbReference>
<protein>
    <submittedName>
        <fullName evidence="6">Bifunctional RNase H/acid phosphatase</fullName>
    </submittedName>
</protein>
<evidence type="ECO:0000256" key="1">
    <source>
        <dbReference type="PIRSR" id="PIRSR036922-1"/>
    </source>
</evidence>
<sequence length="367" mass="38589">MTSRIIIEADGGSRGNPGPSSYGALVRDADTGAVIAQRGETIGIATNNVAEYSGLIAGLEMAREHAPEVTDVEVRMDSKLVIEQMAGRWKIKHASMQPLAEQARALLPRGTVTWTWVPREQNTAADALANAALDDEAAGGPGTVGGTAPQAPSAQLGWRGGASGEPTTIVLLRHGVTQATERKVFSGSGGDDPGLTPTGVEQARRAAAWLKRLGGVDAIVTSPMQRTRETAAVVAGELGLDVELEAGLAETAFGEWDGFTFGEIMERWPNELDDWLGSTAVAPPGGEPFDTVAERVAAARDRILETYGGKTVVAVSHVTPIKLLVRLALGAPMQVIYKIELSPASITTIQWYPDGAASVRNVNVVPE</sequence>
<evidence type="ECO:0000256" key="3">
    <source>
        <dbReference type="PIRSR" id="PIRSR613078-2"/>
    </source>
</evidence>
<dbReference type="SUPFAM" id="SSF53098">
    <property type="entry name" value="Ribonuclease H-like"/>
    <property type="match status" value="1"/>
</dbReference>
<dbReference type="GO" id="GO:0003676">
    <property type="term" value="F:nucleic acid binding"/>
    <property type="evidence" value="ECO:0007669"/>
    <property type="project" value="InterPro"/>
</dbReference>
<dbReference type="InterPro" id="IPR036397">
    <property type="entry name" value="RNaseH_sf"/>
</dbReference>
<feature type="active site" description="Proton donor/acceptor; for phosphatase activity" evidence="1">
    <location>
        <position position="250"/>
    </location>
</feature>
<keyword evidence="7" id="KW-1185">Reference proteome</keyword>
<dbReference type="RefSeq" id="WP_149687944.1">
    <property type="nucleotide sequence ID" value="NZ_SDPQ02000001.1"/>
</dbReference>
<dbReference type="CDD" id="cd09279">
    <property type="entry name" value="RNase_HI_like"/>
    <property type="match status" value="1"/>
</dbReference>
<dbReference type="Pfam" id="PF00300">
    <property type="entry name" value="His_Phos_1"/>
    <property type="match status" value="1"/>
</dbReference>
<dbReference type="PIRSF" id="PIRSF036922">
    <property type="entry name" value="RNaseH_PGAM"/>
    <property type="match status" value="1"/>
</dbReference>
<dbReference type="CDD" id="cd07067">
    <property type="entry name" value="HP_PGM_like"/>
    <property type="match status" value="1"/>
</dbReference>
<feature type="active site" description="Tele-phosphohistidine intermediate" evidence="1">
    <location>
        <position position="174"/>
    </location>
</feature>
<proteinExistence type="predicted"/>